<feature type="signal peptide" evidence="10">
    <location>
        <begin position="1"/>
        <end position="19"/>
    </location>
</feature>
<evidence type="ECO:0000256" key="5">
    <source>
        <dbReference type="ARBA" id="ARBA00022737"/>
    </source>
</evidence>
<dbReference type="InterPro" id="IPR001611">
    <property type="entry name" value="Leu-rich_rpt"/>
</dbReference>
<dbReference type="InterPro" id="IPR000483">
    <property type="entry name" value="Cys-rich_flank_reg_C"/>
</dbReference>
<dbReference type="SUPFAM" id="SSF52058">
    <property type="entry name" value="L domain-like"/>
    <property type="match status" value="1"/>
</dbReference>
<evidence type="ECO:0000256" key="7">
    <source>
        <dbReference type="ARBA" id="ARBA00023136"/>
    </source>
</evidence>
<evidence type="ECO:0000256" key="3">
    <source>
        <dbReference type="ARBA" id="ARBA00022692"/>
    </source>
</evidence>
<keyword evidence="5" id="KW-0677">Repeat</keyword>
<evidence type="ECO:0000256" key="8">
    <source>
        <dbReference type="ARBA" id="ARBA00023157"/>
    </source>
</evidence>
<dbReference type="SMART" id="SM00408">
    <property type="entry name" value="IGc2"/>
    <property type="match status" value="1"/>
</dbReference>
<dbReference type="InterPro" id="IPR007110">
    <property type="entry name" value="Ig-like_dom"/>
</dbReference>
<keyword evidence="6" id="KW-1133">Transmembrane helix</keyword>
<dbReference type="SMART" id="SM00369">
    <property type="entry name" value="LRR_TYP"/>
    <property type="match status" value="5"/>
</dbReference>
<dbReference type="Gene3D" id="2.60.40.10">
    <property type="entry name" value="Immunoglobulins"/>
    <property type="match status" value="1"/>
</dbReference>
<name>A0A7K4K9I0_9AVES</name>
<keyword evidence="4 10" id="KW-0732">Signal</keyword>
<dbReference type="SMART" id="SM00082">
    <property type="entry name" value="LRRCT"/>
    <property type="match status" value="1"/>
</dbReference>
<protein>
    <submittedName>
        <fullName evidence="12">ISLR protein</fullName>
    </submittedName>
</protein>
<evidence type="ECO:0000256" key="1">
    <source>
        <dbReference type="ARBA" id="ARBA00004167"/>
    </source>
</evidence>
<dbReference type="Pfam" id="PF13855">
    <property type="entry name" value="LRR_8"/>
    <property type="match status" value="2"/>
</dbReference>
<reference evidence="12 13" key="1">
    <citation type="submission" date="2019-09" db="EMBL/GenBank/DDBJ databases">
        <title>Bird 10,000 Genomes (B10K) Project - Family phase.</title>
        <authorList>
            <person name="Zhang G."/>
        </authorList>
    </citation>
    <scope>NUCLEOTIDE SEQUENCE [LARGE SCALE GENOMIC DNA]</scope>
    <source>
        <strain evidence="12">B10K-MSB-42743</strain>
        <tissue evidence="12">Heart</tissue>
    </source>
</reference>
<feature type="non-terminal residue" evidence="12">
    <location>
        <position position="1"/>
    </location>
</feature>
<dbReference type="GO" id="GO:0005886">
    <property type="term" value="C:plasma membrane"/>
    <property type="evidence" value="ECO:0007669"/>
    <property type="project" value="TreeGrafter"/>
</dbReference>
<dbReference type="AlphaFoldDB" id="A0A7K4K9I0"/>
<evidence type="ECO:0000256" key="10">
    <source>
        <dbReference type="SAM" id="SignalP"/>
    </source>
</evidence>
<dbReference type="InterPro" id="IPR013783">
    <property type="entry name" value="Ig-like_fold"/>
</dbReference>
<feature type="domain" description="Ig-like" evidence="11">
    <location>
        <begin position="234"/>
        <end position="345"/>
    </location>
</feature>
<gene>
    <name evidence="12" type="primary">Islr</name>
    <name evidence="12" type="ORF">CRYSOU_R11482</name>
</gene>
<evidence type="ECO:0000256" key="9">
    <source>
        <dbReference type="ARBA" id="ARBA00023180"/>
    </source>
</evidence>
<evidence type="ECO:0000313" key="13">
    <source>
        <dbReference type="Proteomes" id="UP000545332"/>
    </source>
</evidence>
<dbReference type="OrthoDB" id="2151624at2759"/>
<proteinExistence type="predicted"/>
<accession>A0A7K4K9I0</accession>
<feature type="non-terminal residue" evidence="12">
    <location>
        <position position="421"/>
    </location>
</feature>
<evidence type="ECO:0000256" key="6">
    <source>
        <dbReference type="ARBA" id="ARBA00022989"/>
    </source>
</evidence>
<keyword evidence="9" id="KW-0325">Glycoprotein</keyword>
<keyword evidence="3" id="KW-0812">Transmembrane</keyword>
<dbReference type="InterPro" id="IPR050541">
    <property type="entry name" value="LRR_TM_domain-containing"/>
</dbReference>
<dbReference type="SUPFAM" id="SSF48726">
    <property type="entry name" value="Immunoglobulin"/>
    <property type="match status" value="1"/>
</dbReference>
<feature type="chain" id="PRO_5029879813" evidence="10">
    <location>
        <begin position="20"/>
        <end position="421"/>
    </location>
</feature>
<evidence type="ECO:0000256" key="2">
    <source>
        <dbReference type="ARBA" id="ARBA00022614"/>
    </source>
</evidence>
<organism evidence="12 13">
    <name type="scientific">Crypturellus soui</name>
    <dbReference type="NCBI Taxonomy" id="458187"/>
    <lineage>
        <taxon>Eukaryota</taxon>
        <taxon>Metazoa</taxon>
        <taxon>Chordata</taxon>
        <taxon>Craniata</taxon>
        <taxon>Vertebrata</taxon>
        <taxon>Euteleostomi</taxon>
        <taxon>Archelosauria</taxon>
        <taxon>Archosauria</taxon>
        <taxon>Dinosauria</taxon>
        <taxon>Saurischia</taxon>
        <taxon>Theropoda</taxon>
        <taxon>Coelurosauria</taxon>
        <taxon>Aves</taxon>
        <taxon>Palaeognathae</taxon>
        <taxon>Tinamiformes</taxon>
        <taxon>Tinamidae</taxon>
        <taxon>Crypturellus</taxon>
    </lineage>
</organism>
<comment type="subcellular location">
    <subcellularLocation>
        <location evidence="1">Membrane</location>
        <topology evidence="1">Single-pass membrane protein</topology>
    </subcellularLocation>
</comment>
<dbReference type="PROSITE" id="PS51450">
    <property type="entry name" value="LRR"/>
    <property type="match status" value="1"/>
</dbReference>
<dbReference type="EMBL" id="VWPX01007749">
    <property type="protein sequence ID" value="NWI13005.1"/>
    <property type="molecule type" value="Genomic_DNA"/>
</dbReference>
<sequence length="421" mass="45997">MMSLLCCVGIAALLASSLACPRSCVCSVKKNGRLLAECAYRDLQEVPAGLSPNVTILTLSANRIGSLRETSFSEVPEVQSLWLGYNQISTVEVGAFAHLVHLKNLDLSHNKLVDFPWKDLRNLSGLQILKMNNNRLAGLPRGAFHALKDLRSLWLNDNELTTLAEGTFDHLPSLSQLQIFNNPFNCSCKVFWLKKWTENTSVSITKGGSILCMTPSRLKGRAVTDIPDHFCVAPSVQLTYLSNLDNTVMYDGLTLTLHCSVAGNPLPEIRWKIQTSTRSTEINGPNVARDGKVLPPRHAKQSQERFLVFKNGTMAIPNFSKEDEGIYTCLAVNDVGMREVSVNVALAGSENPADDLLRNAPQASHLGGRSCYKGDDLDPSGAGEKLVIVYHVPRESKSRAGVVPQMSLGTLLLTLGLALRC</sequence>
<dbReference type="InterPro" id="IPR032675">
    <property type="entry name" value="LRR_dom_sf"/>
</dbReference>
<dbReference type="PROSITE" id="PS50835">
    <property type="entry name" value="IG_LIKE"/>
    <property type="match status" value="1"/>
</dbReference>
<evidence type="ECO:0000313" key="12">
    <source>
        <dbReference type="EMBL" id="NWI13005.1"/>
    </source>
</evidence>
<keyword evidence="8" id="KW-1015">Disulfide bond</keyword>
<keyword evidence="2" id="KW-0433">Leucine-rich repeat</keyword>
<dbReference type="FunFam" id="2.60.40.10:FF:001692">
    <property type="entry name" value="Immunoglobulin superfamily containing leucine-rich repeat protein"/>
    <property type="match status" value="1"/>
</dbReference>
<dbReference type="InterPro" id="IPR003598">
    <property type="entry name" value="Ig_sub2"/>
</dbReference>
<keyword evidence="7" id="KW-0472">Membrane</keyword>
<dbReference type="PANTHER" id="PTHR24369:SF210">
    <property type="entry name" value="CHAOPTIN-RELATED"/>
    <property type="match status" value="1"/>
</dbReference>
<dbReference type="SMART" id="SM00409">
    <property type="entry name" value="IG"/>
    <property type="match status" value="1"/>
</dbReference>
<dbReference type="InterPro" id="IPR003591">
    <property type="entry name" value="Leu-rich_rpt_typical-subtyp"/>
</dbReference>
<dbReference type="PANTHER" id="PTHR24369">
    <property type="entry name" value="ANTIGEN BSP, PUTATIVE-RELATED"/>
    <property type="match status" value="1"/>
</dbReference>
<evidence type="ECO:0000259" key="11">
    <source>
        <dbReference type="PROSITE" id="PS50835"/>
    </source>
</evidence>
<dbReference type="Pfam" id="PF07679">
    <property type="entry name" value="I-set"/>
    <property type="match status" value="1"/>
</dbReference>
<keyword evidence="13" id="KW-1185">Reference proteome</keyword>
<dbReference type="Gene3D" id="3.80.10.10">
    <property type="entry name" value="Ribonuclease Inhibitor"/>
    <property type="match status" value="2"/>
</dbReference>
<dbReference type="InterPro" id="IPR013098">
    <property type="entry name" value="Ig_I-set"/>
</dbReference>
<dbReference type="InterPro" id="IPR003599">
    <property type="entry name" value="Ig_sub"/>
</dbReference>
<comment type="caution">
    <text evidence="12">The sequence shown here is derived from an EMBL/GenBank/DDBJ whole genome shotgun (WGS) entry which is preliminary data.</text>
</comment>
<dbReference type="InterPro" id="IPR036179">
    <property type="entry name" value="Ig-like_dom_sf"/>
</dbReference>
<evidence type="ECO:0000256" key="4">
    <source>
        <dbReference type="ARBA" id="ARBA00022729"/>
    </source>
</evidence>
<dbReference type="Proteomes" id="UP000545332">
    <property type="component" value="Unassembled WGS sequence"/>
</dbReference>